<dbReference type="KEGG" id="poc:NCTC13071_02195"/>
<dbReference type="InterPro" id="IPR011051">
    <property type="entry name" value="RmlC_Cupin_sf"/>
</dbReference>
<dbReference type="Pfam" id="PF05523">
    <property type="entry name" value="FdtA"/>
    <property type="match status" value="1"/>
</dbReference>
<dbReference type="GeneID" id="85012960"/>
<dbReference type="CDD" id="cd20292">
    <property type="entry name" value="cupin_QdtA-like"/>
    <property type="match status" value="1"/>
</dbReference>
<feature type="domain" description="Sugar 3,4-ketoisomerase QdtA cupin" evidence="1">
    <location>
        <begin position="6"/>
        <end position="131"/>
    </location>
</feature>
<evidence type="ECO:0000259" key="1">
    <source>
        <dbReference type="Pfam" id="PF05523"/>
    </source>
</evidence>
<gene>
    <name evidence="2" type="ORF">NCTC13071_02195</name>
</gene>
<reference evidence="2 3" key="1">
    <citation type="submission" date="2018-12" db="EMBL/GenBank/DDBJ databases">
        <authorList>
            <consortium name="Pathogen Informatics"/>
        </authorList>
    </citation>
    <scope>NUCLEOTIDE SEQUENCE [LARGE SCALE GENOMIC DNA]</scope>
    <source>
        <strain evidence="2 3">NCTC13071</strain>
    </source>
</reference>
<evidence type="ECO:0000313" key="2">
    <source>
        <dbReference type="EMBL" id="VEH16172.1"/>
    </source>
</evidence>
<evidence type="ECO:0000313" key="3">
    <source>
        <dbReference type="Proteomes" id="UP000274578"/>
    </source>
</evidence>
<dbReference type="EMBL" id="LR134384">
    <property type="protein sequence ID" value="VEH16172.1"/>
    <property type="molecule type" value="Genomic_DNA"/>
</dbReference>
<accession>A0A3S4T3G6</accession>
<sequence length="136" mass="15577">MQSLGKLIDLPKIIDPRGNLTVAQQYAQVPFGIQRVYWTYDVPSGESRGGHAHRHCREFVIAVSGSFDVSLDNGQAKKTYHLNHPYQGLLIETDIWRTLEDFSSGAVCLVLAEDEFDETDYIYDYHQFLDHLKCLK</sequence>
<organism evidence="2 3">
    <name type="scientific">Segatella oris</name>
    <dbReference type="NCBI Taxonomy" id="28135"/>
    <lineage>
        <taxon>Bacteria</taxon>
        <taxon>Pseudomonadati</taxon>
        <taxon>Bacteroidota</taxon>
        <taxon>Bacteroidia</taxon>
        <taxon>Bacteroidales</taxon>
        <taxon>Prevotellaceae</taxon>
        <taxon>Segatella</taxon>
    </lineage>
</organism>
<dbReference type="Proteomes" id="UP000274578">
    <property type="component" value="Chromosome 1"/>
</dbReference>
<name>A0A3S4T3G6_9BACT</name>
<protein>
    <submittedName>
        <fullName evidence="2">WxcM-like, C-terminal</fullName>
    </submittedName>
</protein>
<dbReference type="InterPro" id="IPR014710">
    <property type="entry name" value="RmlC-like_jellyroll"/>
</dbReference>
<dbReference type="Gene3D" id="2.60.120.10">
    <property type="entry name" value="Jelly Rolls"/>
    <property type="match status" value="1"/>
</dbReference>
<dbReference type="InterPro" id="IPR008894">
    <property type="entry name" value="QdtA_cupin_dom"/>
</dbReference>
<proteinExistence type="predicted"/>
<dbReference type="AlphaFoldDB" id="A0A3S4T3G6"/>
<dbReference type="SUPFAM" id="SSF51182">
    <property type="entry name" value="RmlC-like cupins"/>
    <property type="match status" value="1"/>
</dbReference>
<dbReference type="RefSeq" id="WP_018919548.1">
    <property type="nucleotide sequence ID" value="NZ_LR134384.1"/>
</dbReference>